<dbReference type="InterPro" id="IPR002182">
    <property type="entry name" value="NB-ARC"/>
</dbReference>
<dbReference type="EMBL" id="JN990343">
    <property type="protein sequence ID" value="AEW24006.1"/>
    <property type="molecule type" value="Genomic_DNA"/>
</dbReference>
<accession>K4EWP9</accession>
<dbReference type="PANTHER" id="PTHR11017">
    <property type="entry name" value="LEUCINE-RICH REPEAT-CONTAINING PROTEIN"/>
    <property type="match status" value="1"/>
</dbReference>
<dbReference type="InterPro" id="IPR044974">
    <property type="entry name" value="Disease_R_plants"/>
</dbReference>
<dbReference type="Pfam" id="PF00931">
    <property type="entry name" value="NB-ARC"/>
    <property type="match status" value="1"/>
</dbReference>
<dbReference type="GO" id="GO:0043531">
    <property type="term" value="F:ADP binding"/>
    <property type="evidence" value="ECO:0007669"/>
    <property type="project" value="InterPro"/>
</dbReference>
<feature type="non-terminal residue" evidence="2">
    <location>
        <position position="1"/>
    </location>
</feature>
<dbReference type="Gene3D" id="3.40.50.300">
    <property type="entry name" value="P-loop containing nucleotide triphosphate hydrolases"/>
    <property type="match status" value="1"/>
</dbReference>
<protein>
    <submittedName>
        <fullName evidence="2">Putative NBS-LRR disease resistance protein</fullName>
    </submittedName>
</protein>
<dbReference type="PANTHER" id="PTHR11017:SF527">
    <property type="entry name" value="TMV RESISTANCE PROTEIN N-LIKE"/>
    <property type="match status" value="1"/>
</dbReference>
<feature type="domain" description="NB-ARC" evidence="1">
    <location>
        <begin position="1"/>
        <end position="142"/>
    </location>
</feature>
<dbReference type="SUPFAM" id="SSF52540">
    <property type="entry name" value="P-loop containing nucleoside triphosphate hydrolases"/>
    <property type="match status" value="1"/>
</dbReference>
<evidence type="ECO:0000313" key="2">
    <source>
        <dbReference type="EMBL" id="AEW24006.1"/>
    </source>
</evidence>
<proteinExistence type="predicted"/>
<organism evidence="2">
    <name type="scientific">Rubus sp. LAK-2011</name>
    <dbReference type="NCBI Taxonomy" id="1111067"/>
    <lineage>
        <taxon>Eukaryota</taxon>
        <taxon>Viridiplantae</taxon>
        <taxon>Streptophyta</taxon>
        <taxon>Embryophyta</taxon>
        <taxon>Tracheophyta</taxon>
        <taxon>Spermatophyta</taxon>
        <taxon>Magnoliopsida</taxon>
        <taxon>eudicotyledons</taxon>
        <taxon>Gunneridae</taxon>
        <taxon>Pentapetalae</taxon>
        <taxon>rosids</taxon>
        <taxon>fabids</taxon>
        <taxon>Rosales</taxon>
        <taxon>Rosaceae</taxon>
        <taxon>Rosoideae</taxon>
        <taxon>Rosoideae incertae sedis</taxon>
        <taxon>Rubus</taxon>
    </lineage>
</organism>
<sequence>MGGVGKTTIAKILFDRISHQFEFTDFLSNVRKNEETSGLVHLQKELISRILGGKETDIRDVDEGATVIKRLLHHKKVLLILDDVSHLRQLEYLAGKQDWFGFGSIIIITSRDDHLLVKHEVTRRFKVEGLNNEESLLLFSQGVP</sequence>
<feature type="non-terminal residue" evidence="2">
    <location>
        <position position="144"/>
    </location>
</feature>
<dbReference type="InterPro" id="IPR027417">
    <property type="entry name" value="P-loop_NTPase"/>
</dbReference>
<name>K4EWP9_9ROSA</name>
<dbReference type="GO" id="GO:0006952">
    <property type="term" value="P:defense response"/>
    <property type="evidence" value="ECO:0007669"/>
    <property type="project" value="InterPro"/>
</dbReference>
<dbReference type="AlphaFoldDB" id="K4EWP9"/>
<evidence type="ECO:0000259" key="1">
    <source>
        <dbReference type="Pfam" id="PF00931"/>
    </source>
</evidence>
<reference evidence="2" key="1">
    <citation type="submission" date="2011-10" db="EMBL/GenBank/DDBJ databases">
        <title>Identification and analysis of resistance gene analogs (RGAs) diversity in Rubus spp. Colombian germplasm.</title>
        <authorList>
            <person name="Afanador-Kafuri L."/>
            <person name="Alvarez E."/>
            <person name="Mejia J.F."/>
            <person name="Gonzalez A."/>
        </authorList>
    </citation>
    <scope>NUCLEOTIDE SEQUENCE</scope>
    <source>
        <tissue evidence="2">Leaf</tissue>
    </source>
</reference>